<evidence type="ECO:0000313" key="1">
    <source>
        <dbReference type="EnsemblMetazoa" id="PPA40940.1"/>
    </source>
</evidence>
<proteinExistence type="predicted"/>
<sequence>MHHSTAYEAVCVRIEQGADFDKHPLFAHRSLVGSRRRHRNQRKSVFDVTSSGANELSVSKMRRVDIFELCQNKPDLLDSLANGTHAHFKNTDFFLSGISLISREIRDSSEALISRVIAHAPITAPELFPPNWFGGVV</sequence>
<reference evidence="2" key="1">
    <citation type="journal article" date="2008" name="Nat. Genet.">
        <title>The Pristionchus pacificus genome provides a unique perspective on nematode lifestyle and parasitism.</title>
        <authorList>
            <person name="Dieterich C."/>
            <person name="Clifton S.W."/>
            <person name="Schuster L.N."/>
            <person name="Chinwalla A."/>
            <person name="Delehaunty K."/>
            <person name="Dinkelacker I."/>
            <person name="Fulton L."/>
            <person name="Fulton R."/>
            <person name="Godfrey J."/>
            <person name="Minx P."/>
            <person name="Mitreva M."/>
            <person name="Roeseler W."/>
            <person name="Tian H."/>
            <person name="Witte H."/>
            <person name="Yang S.P."/>
            <person name="Wilson R.K."/>
            <person name="Sommer R.J."/>
        </authorList>
    </citation>
    <scope>NUCLEOTIDE SEQUENCE [LARGE SCALE GENOMIC DNA]</scope>
    <source>
        <strain evidence="2">PS312</strain>
    </source>
</reference>
<dbReference type="EnsemblMetazoa" id="PPA40940.1">
    <property type="protein sequence ID" value="PPA40940.1"/>
    <property type="gene ID" value="WBGene00279309"/>
</dbReference>
<reference evidence="1" key="2">
    <citation type="submission" date="2022-06" db="UniProtKB">
        <authorList>
            <consortium name="EnsemblMetazoa"/>
        </authorList>
    </citation>
    <scope>IDENTIFICATION</scope>
    <source>
        <strain evidence="1">PS312</strain>
    </source>
</reference>
<accession>A0A2A6CMS9</accession>
<protein>
    <submittedName>
        <fullName evidence="1">Uncharacterized protein</fullName>
    </submittedName>
</protein>
<gene>
    <name evidence="1" type="primary">WBGene00279309</name>
</gene>
<keyword evidence="2" id="KW-1185">Reference proteome</keyword>
<dbReference type="Proteomes" id="UP000005239">
    <property type="component" value="Unassembled WGS sequence"/>
</dbReference>
<organism evidence="1 2">
    <name type="scientific">Pristionchus pacificus</name>
    <name type="common">Parasitic nematode worm</name>
    <dbReference type="NCBI Taxonomy" id="54126"/>
    <lineage>
        <taxon>Eukaryota</taxon>
        <taxon>Metazoa</taxon>
        <taxon>Ecdysozoa</taxon>
        <taxon>Nematoda</taxon>
        <taxon>Chromadorea</taxon>
        <taxon>Rhabditida</taxon>
        <taxon>Rhabditina</taxon>
        <taxon>Diplogasteromorpha</taxon>
        <taxon>Diplogasteroidea</taxon>
        <taxon>Neodiplogasteridae</taxon>
        <taxon>Pristionchus</taxon>
    </lineage>
</organism>
<dbReference type="OrthoDB" id="70899at2759"/>
<dbReference type="AlphaFoldDB" id="A0A2A6CMS9"/>
<evidence type="ECO:0000313" key="2">
    <source>
        <dbReference type="Proteomes" id="UP000005239"/>
    </source>
</evidence>
<name>A0A2A6CMS9_PRIPA</name>
<accession>A0A8R1Z0K0</accession>